<dbReference type="AlphaFoldDB" id="A0A7G7GC45"/>
<evidence type="ECO:0000313" key="2">
    <source>
        <dbReference type="Proteomes" id="UP000515237"/>
    </source>
</evidence>
<protein>
    <recommendedName>
        <fullName evidence="3">Lipoprotein</fullName>
    </recommendedName>
</protein>
<dbReference type="KEGG" id="aswu:HUW51_19075"/>
<name>A0A7G7GC45_9BACT</name>
<keyword evidence="2" id="KW-1185">Reference proteome</keyword>
<reference evidence="1 2" key="1">
    <citation type="journal article" date="2018" name="Int. J. Syst. Evol. Microbiol.">
        <title>Adhaeribacter swui sp. nov., isolated from wet mud.</title>
        <authorList>
            <person name="Kim D.U."/>
            <person name="Kim K.W."/>
            <person name="Kang M.S."/>
            <person name="Kim J.Y."/>
            <person name="Jang J.H."/>
            <person name="Kim M.K."/>
        </authorList>
    </citation>
    <scope>NUCLEOTIDE SEQUENCE [LARGE SCALE GENOMIC DNA]</scope>
    <source>
        <strain evidence="1 2">KCTC 52873</strain>
    </source>
</reference>
<dbReference type="EMBL" id="CP055156">
    <property type="protein sequence ID" value="QNF34729.1"/>
    <property type="molecule type" value="Genomic_DNA"/>
</dbReference>
<accession>A0A7G7GC45</accession>
<dbReference type="RefSeq" id="WP_185271224.1">
    <property type="nucleotide sequence ID" value="NZ_CP055156.1"/>
</dbReference>
<dbReference type="Proteomes" id="UP000515237">
    <property type="component" value="Chromosome"/>
</dbReference>
<organism evidence="1 2">
    <name type="scientific">Adhaeribacter swui</name>
    <dbReference type="NCBI Taxonomy" id="2086471"/>
    <lineage>
        <taxon>Bacteria</taxon>
        <taxon>Pseudomonadati</taxon>
        <taxon>Bacteroidota</taxon>
        <taxon>Cytophagia</taxon>
        <taxon>Cytophagales</taxon>
        <taxon>Hymenobacteraceae</taxon>
        <taxon>Adhaeribacter</taxon>
    </lineage>
</organism>
<gene>
    <name evidence="1" type="ORF">HUW51_19075</name>
</gene>
<evidence type="ECO:0000313" key="1">
    <source>
        <dbReference type="EMBL" id="QNF34729.1"/>
    </source>
</evidence>
<evidence type="ECO:0008006" key="3">
    <source>
        <dbReference type="Google" id="ProtNLM"/>
    </source>
</evidence>
<proteinExistence type="predicted"/>
<dbReference type="PROSITE" id="PS51257">
    <property type="entry name" value="PROKAR_LIPOPROTEIN"/>
    <property type="match status" value="1"/>
</dbReference>
<sequence>MKNLILIFSIFLLACTPREKPLFKTLRIKHTYGDESYSVREMTFNLEENAVVGKITIPNSDKLFSSRTELNNKSISNLNSFVKLAENYSKNCEESNETSYVQYYEVEIDNRNLKIFKFCDWKSLTFQNLEKEIFESYFKEMPNKIKEFNASLSKRLVGKWMENEKLENLKLESEWILEKIPANSEAQEYFEFLQPQKAILNRKGEKIYYDYQFYIDNGVTNLVMNGDDKKNGEEFIYGQHFKVVELTNSQIKLVH</sequence>